<evidence type="ECO:0000256" key="5">
    <source>
        <dbReference type="ARBA" id="ARBA00023295"/>
    </source>
</evidence>
<dbReference type="PROSITE" id="PS50022">
    <property type="entry name" value="FA58C_3"/>
    <property type="match status" value="1"/>
</dbReference>
<dbReference type="Gene3D" id="2.115.10.20">
    <property type="entry name" value="Glycosyl hydrolase domain, family 43"/>
    <property type="match status" value="1"/>
</dbReference>
<evidence type="ECO:0000256" key="6">
    <source>
        <dbReference type="PIRSR" id="PIRSR606710-1"/>
    </source>
</evidence>
<gene>
    <name evidence="12" type="ORF">DDQ68_01180</name>
</gene>
<accession>A0A2Z3GS97</accession>
<evidence type="ECO:0000256" key="2">
    <source>
        <dbReference type="ARBA" id="ARBA00022651"/>
    </source>
</evidence>
<dbReference type="Proteomes" id="UP000245999">
    <property type="component" value="Chromosome"/>
</dbReference>
<evidence type="ECO:0000256" key="9">
    <source>
        <dbReference type="SAM" id="MobiDB-lite"/>
    </source>
</evidence>
<dbReference type="Pfam" id="PF00754">
    <property type="entry name" value="F5_F8_type_C"/>
    <property type="match status" value="1"/>
</dbReference>
<dbReference type="InterPro" id="IPR008979">
    <property type="entry name" value="Galactose-bd-like_sf"/>
</dbReference>
<evidence type="ECO:0000256" key="1">
    <source>
        <dbReference type="ARBA" id="ARBA00009865"/>
    </source>
</evidence>
<evidence type="ECO:0000256" key="7">
    <source>
        <dbReference type="PIRSR" id="PIRSR606710-2"/>
    </source>
</evidence>
<evidence type="ECO:0000256" key="8">
    <source>
        <dbReference type="RuleBase" id="RU361187"/>
    </source>
</evidence>
<organism evidence="12 13">
    <name type="scientific">Hymenobacter nivis</name>
    <dbReference type="NCBI Taxonomy" id="1850093"/>
    <lineage>
        <taxon>Bacteria</taxon>
        <taxon>Pseudomonadati</taxon>
        <taxon>Bacteroidota</taxon>
        <taxon>Cytophagia</taxon>
        <taxon>Cytophagales</taxon>
        <taxon>Hymenobacteraceae</taxon>
        <taxon>Hymenobacter</taxon>
    </lineage>
</organism>
<dbReference type="SUPFAM" id="SSF75005">
    <property type="entry name" value="Arabinanase/levansucrase/invertase"/>
    <property type="match status" value="1"/>
</dbReference>
<dbReference type="AlphaFoldDB" id="A0A2Z3GS97"/>
<feature type="domain" description="F5/8 type C" evidence="11">
    <location>
        <begin position="349"/>
        <end position="492"/>
    </location>
</feature>
<dbReference type="KEGG" id="hnv:DDQ68_01180"/>
<proteinExistence type="inferred from homology"/>
<comment type="similarity">
    <text evidence="1 8">Belongs to the glycosyl hydrolase 43 family.</text>
</comment>
<feature type="region of interest" description="Disordered" evidence="9">
    <location>
        <begin position="365"/>
        <end position="394"/>
    </location>
</feature>
<dbReference type="PANTHER" id="PTHR43772:SF2">
    <property type="entry name" value="PUTATIVE (AFU_ORTHOLOGUE AFUA_2G04480)-RELATED"/>
    <property type="match status" value="1"/>
</dbReference>
<keyword evidence="10" id="KW-0732">Signal</keyword>
<keyword evidence="2" id="KW-0858">Xylan degradation</keyword>
<dbReference type="GO" id="GO:0045493">
    <property type="term" value="P:xylan catabolic process"/>
    <property type="evidence" value="ECO:0007669"/>
    <property type="project" value="UniProtKB-KW"/>
</dbReference>
<sequence length="492" mass="55027">MQVFYLASQMKTFLFFLAALLTGFSFAHAQAPADSSVLRLWLHRDKPFNAPGNGNPLLPGYYADPTIIEDKGTYYIYATSDLTDWNGINRMAAWTSTDFVNWQCQYLNWPTKAQCGSSTSQTAGVWAPSVVKAPNGKFYMYVSVGEEIWVGVADAPLGPWRNARAEGGPLIRHKAFFFVETIDAECFIDDDGQAYLYWGSSHSDFDIEGRCLAVKLKPDMVTFDGEPRDVTPPHYFEAPYMLKRNGQYYFSYSWGHTWDKTYQVRYSTGPTPFGPWTEGMMRPILGTNTSDATIFSTGHHTLLRKGADTYIIYHRFNTVNEYKISAKLRQTAVDKLLYNPDGSIQRVVTTHVGVGALGPVPPRKNLAYRAPTTSSGDLDPKTRASYATDENNGTPWIGKPGPTAWLTVDLGTAKPVKEVNIYPEYPIYTYNFEVLTSNDNRTWLSAGRQTSTPAVASPLTVTLPATKARYVRVQLTERTGGPRAGVWEVKVY</sequence>
<feature type="signal peptide" evidence="10">
    <location>
        <begin position="1"/>
        <end position="29"/>
    </location>
</feature>
<dbReference type="PANTHER" id="PTHR43772">
    <property type="entry name" value="ENDO-1,4-BETA-XYLANASE"/>
    <property type="match status" value="1"/>
</dbReference>
<protein>
    <submittedName>
        <fullName evidence="12">Glycosyl hydrolase</fullName>
    </submittedName>
</protein>
<feature type="active site" description="Proton acceptor" evidence="6">
    <location>
        <position position="64"/>
    </location>
</feature>
<reference evidence="13" key="1">
    <citation type="submission" date="2018-04" db="EMBL/GenBank/DDBJ databases">
        <title>Complete genome of Antarctic heterotrophic bacterium Hymenobacter nivis.</title>
        <authorList>
            <person name="Terashima M."/>
        </authorList>
    </citation>
    <scope>NUCLEOTIDE SEQUENCE [LARGE SCALE GENOMIC DNA]</scope>
    <source>
        <strain evidence="13">NBRC 111535</strain>
    </source>
</reference>
<keyword evidence="4" id="KW-0119">Carbohydrate metabolism</keyword>
<dbReference type="InterPro" id="IPR000421">
    <property type="entry name" value="FA58C"/>
</dbReference>
<dbReference type="GO" id="GO:0004553">
    <property type="term" value="F:hydrolase activity, hydrolyzing O-glycosyl compounds"/>
    <property type="evidence" value="ECO:0007669"/>
    <property type="project" value="InterPro"/>
</dbReference>
<dbReference type="InterPro" id="IPR052176">
    <property type="entry name" value="Glycosyl_Hydrlase_43_Enz"/>
</dbReference>
<evidence type="ECO:0000256" key="3">
    <source>
        <dbReference type="ARBA" id="ARBA00022801"/>
    </source>
</evidence>
<keyword evidence="3 8" id="KW-0378">Hydrolase</keyword>
<dbReference type="CDD" id="cd18608">
    <property type="entry name" value="GH43_F5-8_typeC-like"/>
    <property type="match status" value="1"/>
</dbReference>
<dbReference type="Pfam" id="PF04616">
    <property type="entry name" value="Glyco_hydro_43"/>
    <property type="match status" value="1"/>
</dbReference>
<name>A0A2Z3GS97_9BACT</name>
<evidence type="ECO:0000256" key="4">
    <source>
        <dbReference type="ARBA" id="ARBA00023277"/>
    </source>
</evidence>
<feature type="active site" description="Proton donor" evidence="6">
    <location>
        <position position="237"/>
    </location>
</feature>
<dbReference type="OrthoDB" id="3308423at2"/>
<feature type="chain" id="PRO_5016424644" evidence="10">
    <location>
        <begin position="30"/>
        <end position="492"/>
    </location>
</feature>
<keyword evidence="5 8" id="KW-0326">Glycosidase</keyword>
<dbReference type="SUPFAM" id="SSF49785">
    <property type="entry name" value="Galactose-binding domain-like"/>
    <property type="match status" value="1"/>
</dbReference>
<dbReference type="Gene3D" id="2.60.120.260">
    <property type="entry name" value="Galactose-binding domain-like"/>
    <property type="match status" value="1"/>
</dbReference>
<dbReference type="InterPro" id="IPR023296">
    <property type="entry name" value="Glyco_hydro_beta-prop_sf"/>
</dbReference>
<dbReference type="InterPro" id="IPR006710">
    <property type="entry name" value="Glyco_hydro_43"/>
</dbReference>
<evidence type="ECO:0000256" key="10">
    <source>
        <dbReference type="SAM" id="SignalP"/>
    </source>
</evidence>
<keyword evidence="2" id="KW-0624">Polysaccharide degradation</keyword>
<keyword evidence="13" id="KW-1185">Reference proteome</keyword>
<evidence type="ECO:0000313" key="12">
    <source>
        <dbReference type="EMBL" id="AWM31520.1"/>
    </source>
</evidence>
<dbReference type="EMBL" id="CP029145">
    <property type="protein sequence ID" value="AWM31520.1"/>
    <property type="molecule type" value="Genomic_DNA"/>
</dbReference>
<evidence type="ECO:0000313" key="13">
    <source>
        <dbReference type="Proteomes" id="UP000245999"/>
    </source>
</evidence>
<evidence type="ECO:0000259" key="11">
    <source>
        <dbReference type="PROSITE" id="PS50022"/>
    </source>
</evidence>
<feature type="site" description="Important for catalytic activity, responsible for pKa modulation of the active site Glu and correct orientation of both the proton donor and substrate" evidence="7">
    <location>
        <position position="183"/>
    </location>
</feature>